<reference evidence="2 3" key="2">
    <citation type="submission" date="2018-11" db="EMBL/GenBank/DDBJ databases">
        <authorList>
            <consortium name="Pathogen Informatics"/>
        </authorList>
    </citation>
    <scope>NUCLEOTIDE SEQUENCE [LARGE SCALE GENOMIC DNA]</scope>
</reference>
<evidence type="ECO:0000256" key="1">
    <source>
        <dbReference type="SAM" id="MobiDB-lite"/>
    </source>
</evidence>
<proteinExistence type="predicted"/>
<evidence type="ECO:0000313" key="3">
    <source>
        <dbReference type="Proteomes" id="UP000271162"/>
    </source>
</evidence>
<keyword evidence="3" id="KW-1185">Reference proteome</keyword>
<evidence type="ECO:0000313" key="2">
    <source>
        <dbReference type="EMBL" id="VDL66060.1"/>
    </source>
</evidence>
<feature type="region of interest" description="Disordered" evidence="1">
    <location>
        <begin position="1"/>
        <end position="29"/>
    </location>
</feature>
<feature type="region of interest" description="Disordered" evidence="1">
    <location>
        <begin position="43"/>
        <end position="68"/>
    </location>
</feature>
<protein>
    <submittedName>
        <fullName evidence="2 4">Uncharacterized protein</fullName>
    </submittedName>
</protein>
<dbReference type="AlphaFoldDB" id="A0A0N4XIX0"/>
<evidence type="ECO:0000313" key="4">
    <source>
        <dbReference type="WBParaSite" id="NBR_0000247201-mRNA-1"/>
    </source>
</evidence>
<organism evidence="4">
    <name type="scientific">Nippostrongylus brasiliensis</name>
    <name type="common">Rat hookworm</name>
    <dbReference type="NCBI Taxonomy" id="27835"/>
    <lineage>
        <taxon>Eukaryota</taxon>
        <taxon>Metazoa</taxon>
        <taxon>Ecdysozoa</taxon>
        <taxon>Nematoda</taxon>
        <taxon>Chromadorea</taxon>
        <taxon>Rhabditida</taxon>
        <taxon>Rhabditina</taxon>
        <taxon>Rhabditomorpha</taxon>
        <taxon>Strongyloidea</taxon>
        <taxon>Heligmosomidae</taxon>
        <taxon>Nippostrongylus</taxon>
    </lineage>
</organism>
<gene>
    <name evidence="2" type="ORF">NBR_LOCUS2471</name>
</gene>
<sequence length="68" mass="7305">MARLIADILNPRKPEPMTPQPPPRISMPRTDFCVEGLLGRSTCSPEVPTTASRETVISPASLSGTEEA</sequence>
<dbReference type="EMBL" id="UYSL01002839">
    <property type="protein sequence ID" value="VDL66060.1"/>
    <property type="molecule type" value="Genomic_DNA"/>
</dbReference>
<reference evidence="4" key="1">
    <citation type="submission" date="2017-02" db="UniProtKB">
        <authorList>
            <consortium name="WormBaseParasite"/>
        </authorList>
    </citation>
    <scope>IDENTIFICATION</scope>
</reference>
<dbReference type="Proteomes" id="UP000271162">
    <property type="component" value="Unassembled WGS sequence"/>
</dbReference>
<dbReference type="STRING" id="27835.A0A0N4XIX0"/>
<accession>A0A0N4XIX0</accession>
<feature type="compositionally biased region" description="Pro residues" evidence="1">
    <location>
        <begin position="16"/>
        <end position="25"/>
    </location>
</feature>
<name>A0A0N4XIX0_NIPBR</name>
<dbReference type="WBParaSite" id="NBR_0000247201-mRNA-1">
    <property type="protein sequence ID" value="NBR_0000247201-mRNA-1"/>
    <property type="gene ID" value="NBR_0000247201"/>
</dbReference>